<name>A0A7V5PNN7_CALAY</name>
<dbReference type="InterPro" id="IPR000834">
    <property type="entry name" value="Peptidase_M14"/>
</dbReference>
<keyword evidence="8" id="KW-0862">Zinc</keyword>
<sequence>MIKKTFFYLLLLTVLFQSTLLAVQYSKVRIVFRDRDQQRTTARAGVIIDHGAFEKLPGGRIAVTAVLNDRELSVLNRNGISYQVLVPDVVAAYQQRAKATPTEIRAMNAADQLQHFELGSMGGYYTYDEVVAELDSMHLLYPQITTTKQSIGKSIEGRDLWMLKISDNPDEDEDEPEIFYNALHHAREPAGMMAVMYFMDYLLENYGSDPEVTYLVDHRELYFIPVINPDGYVYNQQTNPDGGGQWRKNRRENPGNFYGVDLNRNYGYEWGHDDEGSSPYPYSGTYRGTEPFSEPETQAVRDFCNSRQFVIALSYHTYSDRLIYPWGYESTLLTPDSVIFFDHSARLTADNHYLTGTANQTVGYIVNGDSDDWFYGEQDSKGKIIAMTPEVGTDEDGFWPAEDRIYPLCRENLPANLLLAWLGGGKAVRHDFRVWDDDLQNEYVDAGETGAIVFDVMNVGLNTAQNVSFSLLSSDPYIQIVDGQQQNAVAIPSRATVTSDTFRFSVDATAPGGYAPELVLAIDQDGVTKYDTLRTFFTGTPQILFADSAESGLDQWTVTGSWDTTGADYTSGARSFTDSPHSHYADNQESLLTLRNPLDLPAANRVTLTFNTKWRIENNYDFATVEISTDSANWTALSGQLTADGSGKGQQPSGTPGYDGLQMDWTGEVMDLSDYAGQQIWLRFRLTSDDNTNMDGWYLDDMRVQAYEDQPSGLAHTKETVPE</sequence>
<keyword evidence="6" id="KW-0732">Signal</keyword>
<reference evidence="14" key="1">
    <citation type="journal article" date="2020" name="mSystems">
        <title>Genome- and Community-Level Interaction Insights into Carbon Utilization and Element Cycling Functions of Hydrothermarchaeota in Hydrothermal Sediment.</title>
        <authorList>
            <person name="Zhou Z."/>
            <person name="Liu Y."/>
            <person name="Xu W."/>
            <person name="Pan J."/>
            <person name="Luo Z.H."/>
            <person name="Li M."/>
        </authorList>
    </citation>
    <scope>NUCLEOTIDE SEQUENCE [LARGE SCALE GENOMIC DNA]</scope>
    <source>
        <strain evidence="14">HyVt-527</strain>
    </source>
</reference>
<keyword evidence="5" id="KW-0479">Metal-binding</keyword>
<dbReference type="EC" id="3.4.17.18" evidence="11"/>
<feature type="active site" description="Proton donor/acceptor" evidence="12">
    <location>
        <position position="390"/>
    </location>
</feature>
<dbReference type="PRINTS" id="PR00765">
    <property type="entry name" value="CRBOXYPTASEA"/>
</dbReference>
<evidence type="ECO:0000256" key="5">
    <source>
        <dbReference type="ARBA" id="ARBA00022723"/>
    </source>
</evidence>
<dbReference type="PANTHER" id="PTHR11705:SF143">
    <property type="entry name" value="SLL0236 PROTEIN"/>
    <property type="match status" value="1"/>
</dbReference>
<dbReference type="AlphaFoldDB" id="A0A7V5PNN7"/>
<dbReference type="GO" id="GO:0008270">
    <property type="term" value="F:zinc ion binding"/>
    <property type="evidence" value="ECO:0007669"/>
    <property type="project" value="InterPro"/>
</dbReference>
<comment type="catalytic activity">
    <reaction evidence="10">
        <text>Releases a C-terminal residue, which may be hydrophobic or positively charged.</text>
        <dbReference type="EC" id="3.4.17.18"/>
    </reaction>
</comment>
<evidence type="ECO:0000256" key="4">
    <source>
        <dbReference type="ARBA" id="ARBA00022670"/>
    </source>
</evidence>
<evidence type="ECO:0000259" key="13">
    <source>
        <dbReference type="PROSITE" id="PS52035"/>
    </source>
</evidence>
<protein>
    <recommendedName>
        <fullName evidence="11">carboxypeptidase T</fullName>
        <ecNumber evidence="11">3.4.17.18</ecNumber>
    </recommendedName>
</protein>
<keyword evidence="3 14" id="KW-0121">Carboxypeptidase</keyword>
<dbReference type="FunFam" id="3.40.630.10:FF:000084">
    <property type="entry name" value="Carboxypeptidase B2"/>
    <property type="match status" value="1"/>
</dbReference>
<keyword evidence="9" id="KW-0482">Metalloprotease</keyword>
<proteinExistence type="inferred from homology"/>
<dbReference type="EMBL" id="DROD01000283">
    <property type="protein sequence ID" value="HHJ52373.1"/>
    <property type="molecule type" value="Genomic_DNA"/>
</dbReference>
<dbReference type="SMART" id="SM00631">
    <property type="entry name" value="Zn_pept"/>
    <property type="match status" value="1"/>
</dbReference>
<dbReference type="Proteomes" id="UP000886124">
    <property type="component" value="Unassembled WGS sequence"/>
</dbReference>
<comment type="caution">
    <text evidence="14">The sequence shown here is derived from an EMBL/GenBank/DDBJ whole genome shotgun (WGS) entry which is preliminary data.</text>
</comment>
<evidence type="ECO:0000256" key="11">
    <source>
        <dbReference type="ARBA" id="ARBA00066554"/>
    </source>
</evidence>
<comment type="cofactor">
    <cofactor evidence="1">
        <name>Zn(2+)</name>
        <dbReference type="ChEBI" id="CHEBI:29105"/>
    </cofactor>
</comment>
<organism evidence="14">
    <name type="scientific">Caldithrix abyssi</name>
    <dbReference type="NCBI Taxonomy" id="187145"/>
    <lineage>
        <taxon>Bacteria</taxon>
        <taxon>Pseudomonadati</taxon>
        <taxon>Calditrichota</taxon>
        <taxon>Calditrichia</taxon>
        <taxon>Calditrichales</taxon>
        <taxon>Calditrichaceae</taxon>
        <taxon>Caldithrix</taxon>
    </lineage>
</organism>
<comment type="similarity">
    <text evidence="2 12">Belongs to the peptidase M14 family.</text>
</comment>
<evidence type="ECO:0000256" key="10">
    <source>
        <dbReference type="ARBA" id="ARBA00050859"/>
    </source>
</evidence>
<dbReference type="SUPFAM" id="SSF53187">
    <property type="entry name" value="Zn-dependent exopeptidases"/>
    <property type="match status" value="1"/>
</dbReference>
<dbReference type="GO" id="GO:0006508">
    <property type="term" value="P:proteolysis"/>
    <property type="evidence" value="ECO:0007669"/>
    <property type="project" value="UniProtKB-KW"/>
</dbReference>
<accession>A0A7V5PNN7</accession>
<evidence type="ECO:0000256" key="9">
    <source>
        <dbReference type="ARBA" id="ARBA00023049"/>
    </source>
</evidence>
<gene>
    <name evidence="14" type="ORF">ENJ89_04190</name>
</gene>
<dbReference type="CDD" id="cd03859">
    <property type="entry name" value="M14_CPT"/>
    <property type="match status" value="1"/>
</dbReference>
<evidence type="ECO:0000313" key="14">
    <source>
        <dbReference type="EMBL" id="HHJ52373.1"/>
    </source>
</evidence>
<evidence type="ECO:0000256" key="8">
    <source>
        <dbReference type="ARBA" id="ARBA00022833"/>
    </source>
</evidence>
<evidence type="ECO:0000256" key="2">
    <source>
        <dbReference type="ARBA" id="ARBA00005988"/>
    </source>
</evidence>
<feature type="domain" description="Peptidase M14" evidence="13">
    <location>
        <begin position="123"/>
        <end position="423"/>
    </location>
</feature>
<dbReference type="Pfam" id="PF20773">
    <property type="entry name" value="InhA-like_MAM"/>
    <property type="match status" value="1"/>
</dbReference>
<dbReference type="GO" id="GO:0005615">
    <property type="term" value="C:extracellular space"/>
    <property type="evidence" value="ECO:0007669"/>
    <property type="project" value="TreeGrafter"/>
</dbReference>
<dbReference type="PROSITE" id="PS52035">
    <property type="entry name" value="PEPTIDASE_M14"/>
    <property type="match status" value="1"/>
</dbReference>
<feature type="non-terminal residue" evidence="14">
    <location>
        <position position="723"/>
    </location>
</feature>
<dbReference type="GO" id="GO:0004181">
    <property type="term" value="F:metallocarboxypeptidase activity"/>
    <property type="evidence" value="ECO:0007669"/>
    <property type="project" value="InterPro"/>
</dbReference>
<evidence type="ECO:0000256" key="1">
    <source>
        <dbReference type="ARBA" id="ARBA00001947"/>
    </source>
</evidence>
<keyword evidence="7" id="KW-0378">Hydrolase</keyword>
<dbReference type="Pfam" id="PF00246">
    <property type="entry name" value="Peptidase_M14"/>
    <property type="match status" value="1"/>
</dbReference>
<evidence type="ECO:0000256" key="12">
    <source>
        <dbReference type="PROSITE-ProRule" id="PRU01379"/>
    </source>
</evidence>
<evidence type="ECO:0000256" key="6">
    <source>
        <dbReference type="ARBA" id="ARBA00022729"/>
    </source>
</evidence>
<dbReference type="PANTHER" id="PTHR11705">
    <property type="entry name" value="PROTEASE FAMILY M14 CARBOXYPEPTIDASE A,B"/>
    <property type="match status" value="1"/>
</dbReference>
<dbReference type="Gene3D" id="3.40.630.10">
    <property type="entry name" value="Zn peptidases"/>
    <property type="match status" value="1"/>
</dbReference>
<evidence type="ECO:0000256" key="3">
    <source>
        <dbReference type="ARBA" id="ARBA00022645"/>
    </source>
</evidence>
<dbReference type="InterPro" id="IPR033810">
    <property type="entry name" value="Carboxypeptidase_T"/>
</dbReference>
<evidence type="ECO:0000256" key="7">
    <source>
        <dbReference type="ARBA" id="ARBA00022801"/>
    </source>
</evidence>
<keyword evidence="4" id="KW-0645">Protease</keyword>